<keyword evidence="4" id="KW-1185">Reference proteome</keyword>
<feature type="non-terminal residue" evidence="3">
    <location>
        <position position="1"/>
    </location>
</feature>
<sequence length="76" mass="9043">DFCNKDIDATYQAAVNYLKSFEEKFNEKLNELKIKLEKIREENIDVSKQNKKQFDDEIEIVNEIFSSGKHQEGMRK</sequence>
<reference evidence="3" key="1">
    <citation type="submission" date="2021-02" db="EMBL/GenBank/DDBJ databases">
        <authorList>
            <person name="Nowell W R."/>
        </authorList>
    </citation>
    <scope>NUCLEOTIDE SEQUENCE</scope>
</reference>
<keyword evidence="1" id="KW-0175">Coiled coil</keyword>
<evidence type="ECO:0000313" key="4">
    <source>
        <dbReference type="Proteomes" id="UP000663873"/>
    </source>
</evidence>
<dbReference type="EMBL" id="CAJOBP010087541">
    <property type="protein sequence ID" value="CAF4936151.1"/>
    <property type="molecule type" value="Genomic_DNA"/>
</dbReference>
<evidence type="ECO:0000313" key="3">
    <source>
        <dbReference type="EMBL" id="CAF4967373.1"/>
    </source>
</evidence>
<dbReference type="AlphaFoldDB" id="A0A821YRW8"/>
<dbReference type="Proteomes" id="UP000663873">
    <property type="component" value="Unassembled WGS sequence"/>
</dbReference>
<accession>A0A821YRW8</accession>
<protein>
    <submittedName>
        <fullName evidence="3">Uncharacterized protein</fullName>
    </submittedName>
</protein>
<name>A0A821YRW8_9BILA</name>
<proteinExistence type="predicted"/>
<feature type="coiled-coil region" evidence="1">
    <location>
        <begin position="18"/>
        <end position="49"/>
    </location>
</feature>
<evidence type="ECO:0000313" key="2">
    <source>
        <dbReference type="EMBL" id="CAF4936151.1"/>
    </source>
</evidence>
<comment type="caution">
    <text evidence="3">The sequence shown here is derived from an EMBL/GenBank/DDBJ whole genome shotgun (WGS) entry which is preliminary data.</text>
</comment>
<evidence type="ECO:0000256" key="1">
    <source>
        <dbReference type="SAM" id="Coils"/>
    </source>
</evidence>
<organism evidence="3 4">
    <name type="scientific">Rotaria socialis</name>
    <dbReference type="NCBI Taxonomy" id="392032"/>
    <lineage>
        <taxon>Eukaryota</taxon>
        <taxon>Metazoa</taxon>
        <taxon>Spiralia</taxon>
        <taxon>Gnathifera</taxon>
        <taxon>Rotifera</taxon>
        <taxon>Eurotatoria</taxon>
        <taxon>Bdelloidea</taxon>
        <taxon>Philodinida</taxon>
        <taxon>Philodinidae</taxon>
        <taxon>Rotaria</taxon>
    </lineage>
</organism>
<gene>
    <name evidence="2" type="ORF">UJA718_LOCUS47102</name>
    <name evidence="3" type="ORF">UJA718_LOCUS48565</name>
</gene>
<dbReference type="EMBL" id="CAJOBP010097819">
    <property type="protein sequence ID" value="CAF4967373.1"/>
    <property type="molecule type" value="Genomic_DNA"/>
</dbReference>